<accession>A0ABS4GG26</accession>
<evidence type="ECO:0000259" key="3">
    <source>
        <dbReference type="Pfam" id="PF00188"/>
    </source>
</evidence>
<dbReference type="NCBIfam" id="TIGR02909">
    <property type="entry name" value="spore_YkwD"/>
    <property type="match status" value="1"/>
</dbReference>
<feature type="region of interest" description="Disordered" evidence="1">
    <location>
        <begin position="103"/>
        <end position="151"/>
    </location>
</feature>
<evidence type="ECO:0000313" key="5">
    <source>
        <dbReference type="Proteomes" id="UP001519342"/>
    </source>
</evidence>
<reference evidence="4 5" key="1">
    <citation type="submission" date="2021-03" db="EMBL/GenBank/DDBJ databases">
        <title>Genomic Encyclopedia of Type Strains, Phase IV (KMG-IV): sequencing the most valuable type-strain genomes for metagenomic binning, comparative biology and taxonomic classification.</title>
        <authorList>
            <person name="Goeker M."/>
        </authorList>
    </citation>
    <scope>NUCLEOTIDE SEQUENCE [LARGE SCALE GENOMIC DNA]</scope>
    <source>
        <strain evidence="4 5">DSM 24004</strain>
    </source>
</reference>
<dbReference type="RefSeq" id="WP_209512372.1">
    <property type="nucleotide sequence ID" value="NZ_JAGGKS010000007.1"/>
</dbReference>
<feature type="compositionally biased region" description="Low complexity" evidence="1">
    <location>
        <begin position="127"/>
        <end position="151"/>
    </location>
</feature>
<dbReference type="Pfam" id="PF00188">
    <property type="entry name" value="CAP"/>
    <property type="match status" value="1"/>
</dbReference>
<feature type="compositionally biased region" description="Basic and acidic residues" evidence="1">
    <location>
        <begin position="105"/>
        <end position="123"/>
    </location>
</feature>
<keyword evidence="5" id="KW-1185">Reference proteome</keyword>
<comment type="caution">
    <text evidence="4">The sequence shown here is derived from an EMBL/GenBank/DDBJ whole genome shotgun (WGS) entry which is preliminary data.</text>
</comment>
<dbReference type="InterPro" id="IPR035940">
    <property type="entry name" value="CAP_sf"/>
</dbReference>
<organism evidence="4 5">
    <name type="scientific">Sedimentibacter acidaminivorans</name>
    <dbReference type="NCBI Taxonomy" id="913099"/>
    <lineage>
        <taxon>Bacteria</taxon>
        <taxon>Bacillati</taxon>
        <taxon>Bacillota</taxon>
        <taxon>Tissierellia</taxon>
        <taxon>Sedimentibacter</taxon>
    </lineage>
</organism>
<dbReference type="PANTHER" id="PTHR31157">
    <property type="entry name" value="SCP DOMAIN-CONTAINING PROTEIN"/>
    <property type="match status" value="1"/>
</dbReference>
<dbReference type="EMBL" id="JAGGKS010000007">
    <property type="protein sequence ID" value="MBP1926647.1"/>
    <property type="molecule type" value="Genomic_DNA"/>
</dbReference>
<feature type="domain" description="SCP" evidence="3">
    <location>
        <begin position="161"/>
        <end position="277"/>
    </location>
</feature>
<keyword evidence="2" id="KW-0732">Signal</keyword>
<proteinExistence type="predicted"/>
<feature type="chain" id="PRO_5046267522" evidence="2">
    <location>
        <begin position="24"/>
        <end position="279"/>
    </location>
</feature>
<dbReference type="CDD" id="cd05379">
    <property type="entry name" value="CAP_bacterial"/>
    <property type="match status" value="1"/>
</dbReference>
<dbReference type="Proteomes" id="UP001519342">
    <property type="component" value="Unassembled WGS sequence"/>
</dbReference>
<dbReference type="InterPro" id="IPR014044">
    <property type="entry name" value="CAP_dom"/>
</dbReference>
<evidence type="ECO:0000256" key="2">
    <source>
        <dbReference type="SAM" id="SignalP"/>
    </source>
</evidence>
<feature type="signal peptide" evidence="2">
    <location>
        <begin position="1"/>
        <end position="23"/>
    </location>
</feature>
<evidence type="ECO:0000256" key="1">
    <source>
        <dbReference type="SAM" id="MobiDB-lite"/>
    </source>
</evidence>
<dbReference type="SUPFAM" id="SSF55797">
    <property type="entry name" value="PR-1-like"/>
    <property type="match status" value="1"/>
</dbReference>
<name>A0ABS4GG26_9FIRM</name>
<gene>
    <name evidence="4" type="ORF">J2Z76_002516</name>
</gene>
<dbReference type="InterPro" id="IPR014258">
    <property type="entry name" value="CAP_domain_YkwD-like"/>
</dbReference>
<evidence type="ECO:0000313" key="4">
    <source>
        <dbReference type="EMBL" id="MBP1926647.1"/>
    </source>
</evidence>
<dbReference type="PANTHER" id="PTHR31157:SF1">
    <property type="entry name" value="SCP DOMAIN-CONTAINING PROTEIN"/>
    <property type="match status" value="1"/>
</dbReference>
<dbReference type="Gene3D" id="3.40.33.10">
    <property type="entry name" value="CAP"/>
    <property type="match status" value="1"/>
</dbReference>
<sequence length="279" mass="30663">MKKKAMALALSAVLALSSTSAFASEQANTTKACFDFNSMAKNYYSNFYTNSDSTKVLSKLKVNGKSIDLNSINLKSLDCNTKNWKSVNWKSILQKNKDTVTTAPEVKEPKVTKPEVTKPEVTKPEVTTPVKNENTNTTTEKDTTSNTTVSSSNLNYEQKVVELVNIERQKAGLSALTLDTSISNVARTKSQDMADNNYFAHQSPTYGSAGDMLKQFGIKWSAWGENIASGQRSPESVVTAWMNSEGHRANILSSNFSKIGVGYAVNSKGTPYWTQMFTK</sequence>
<protein>
    <submittedName>
        <fullName evidence="4">YkwD family protein</fullName>
    </submittedName>
</protein>